<feature type="signal peptide" evidence="1">
    <location>
        <begin position="1"/>
        <end position="18"/>
    </location>
</feature>
<evidence type="ECO:0000313" key="2">
    <source>
        <dbReference type="EMBL" id="TDZ75135.1"/>
    </source>
</evidence>
<dbReference type="AlphaFoldDB" id="A0A4R8RSX3"/>
<gene>
    <name evidence="2" type="ORF">CTRI78_v000060</name>
</gene>
<reference evidence="2 3" key="1">
    <citation type="submission" date="2018-12" db="EMBL/GenBank/DDBJ databases">
        <title>Genome sequence and assembly of Colletotrichum trifolii.</title>
        <authorList>
            <person name="Gan P."/>
            <person name="Shirasu K."/>
        </authorList>
    </citation>
    <scope>NUCLEOTIDE SEQUENCE [LARGE SCALE GENOMIC DNA]</scope>
    <source>
        <strain evidence="2 3">543-2</strain>
    </source>
</reference>
<evidence type="ECO:0000313" key="3">
    <source>
        <dbReference type="Proteomes" id="UP000295703"/>
    </source>
</evidence>
<accession>A0A4R8RSX3</accession>
<dbReference type="Proteomes" id="UP000295703">
    <property type="component" value="Unassembled WGS sequence"/>
</dbReference>
<evidence type="ECO:0000256" key="1">
    <source>
        <dbReference type="SAM" id="SignalP"/>
    </source>
</evidence>
<organism evidence="2 3">
    <name type="scientific">Colletotrichum trifolii</name>
    <dbReference type="NCBI Taxonomy" id="5466"/>
    <lineage>
        <taxon>Eukaryota</taxon>
        <taxon>Fungi</taxon>
        <taxon>Dikarya</taxon>
        <taxon>Ascomycota</taxon>
        <taxon>Pezizomycotina</taxon>
        <taxon>Sordariomycetes</taxon>
        <taxon>Hypocreomycetidae</taxon>
        <taxon>Glomerellales</taxon>
        <taxon>Glomerellaceae</taxon>
        <taxon>Colletotrichum</taxon>
        <taxon>Colletotrichum orbiculare species complex</taxon>
    </lineage>
</organism>
<feature type="chain" id="PRO_5020945495" evidence="1">
    <location>
        <begin position="19"/>
        <end position="319"/>
    </location>
</feature>
<sequence>MFMRTLASAAILAVTVAAATLPVKRTDDVNGFRLWANEIYHDLPPEWNSPVVQGQELGFVRTDECRAKVVFVPAGSGKVFQANNDTVGVAHLDGNNSSSFAGMYLHWRATATVPSGRPVELKCEGATPGLFLTADGLRYPEEMGPDWNATMQLLQVLSVASLAPLVLAQNILTALPTSVDAAEYASRAHFPTTVTGAQMTSLASALFSVESKFFHKKSFVTIYSHMWSAAAKATDGPDLVASMAVQGFDYEQQLEAQWWKESMSEDESKAVAGYVSERNKVLSTAFATETSTGGAMPKRTGVAMAGVAAGVAAGVMVVI</sequence>
<keyword evidence="3" id="KW-1185">Reference proteome</keyword>
<name>A0A4R8RSX3_COLTR</name>
<comment type="caution">
    <text evidence="2">The sequence shown here is derived from an EMBL/GenBank/DDBJ whole genome shotgun (WGS) entry which is preliminary data.</text>
</comment>
<protein>
    <submittedName>
        <fullName evidence="2">Uncharacterized protein</fullName>
    </submittedName>
</protein>
<keyword evidence="1" id="KW-0732">Signal</keyword>
<proteinExistence type="predicted"/>
<dbReference type="EMBL" id="RYZW01000001">
    <property type="protein sequence ID" value="TDZ75135.1"/>
    <property type="molecule type" value="Genomic_DNA"/>
</dbReference>